<dbReference type="Proteomes" id="UP000014977">
    <property type="component" value="Unassembled WGS sequence"/>
</dbReference>
<name>S7U4J4_DESML</name>
<dbReference type="RefSeq" id="WP_020875438.1">
    <property type="nucleotide sequence ID" value="NZ_ATHJ01000033.1"/>
</dbReference>
<sequence length="117" mass="13178">MLEIEIDLRRHCIETAIKRSYNQLLSEYFHSKKGDSASETKLALLQNALTCFDFPSLRAGHKDLAGKSDARIVLADKGECPPGILIDGRPIDMTPHIRKCHHNGIEQIPRSATETRR</sequence>
<gene>
    <name evidence="1" type="ORF">dsmv_1142</name>
</gene>
<comment type="caution">
    <text evidence="1">The sequence shown here is derived from an EMBL/GenBank/DDBJ whole genome shotgun (WGS) entry which is preliminary data.</text>
</comment>
<dbReference type="EMBL" id="ATHJ01000033">
    <property type="protein sequence ID" value="EPR44192.1"/>
    <property type="molecule type" value="Genomic_DNA"/>
</dbReference>
<dbReference type="AlphaFoldDB" id="S7U4J4"/>
<proteinExistence type="predicted"/>
<evidence type="ECO:0000313" key="2">
    <source>
        <dbReference type="Proteomes" id="UP000014977"/>
    </source>
</evidence>
<dbReference type="OrthoDB" id="5421835at2"/>
<accession>S7U4J4</accession>
<protein>
    <submittedName>
        <fullName evidence="1">Uncharacterized protein</fullName>
    </submittedName>
</protein>
<keyword evidence="2" id="KW-1185">Reference proteome</keyword>
<reference evidence="1 2" key="1">
    <citation type="journal article" date="2013" name="Genome Announc.">
        <title>Draft genome sequences for three mercury-methylating, sulfate-reducing bacteria.</title>
        <authorList>
            <person name="Brown S.D."/>
            <person name="Hurt R.A.Jr."/>
            <person name="Gilmour C.C."/>
            <person name="Elias D.A."/>
        </authorList>
    </citation>
    <scope>NUCLEOTIDE SEQUENCE [LARGE SCALE GENOMIC DNA]</scope>
    <source>
        <strain evidence="1 2">DSM 2059</strain>
    </source>
</reference>
<dbReference type="STRING" id="897.B2D07_04110"/>
<evidence type="ECO:0000313" key="1">
    <source>
        <dbReference type="EMBL" id="EPR44192.1"/>
    </source>
</evidence>
<organism evidence="1 2">
    <name type="scientific">Desulfococcus multivorans DSM 2059</name>
    <dbReference type="NCBI Taxonomy" id="1121405"/>
    <lineage>
        <taxon>Bacteria</taxon>
        <taxon>Pseudomonadati</taxon>
        <taxon>Thermodesulfobacteriota</taxon>
        <taxon>Desulfobacteria</taxon>
        <taxon>Desulfobacterales</taxon>
        <taxon>Desulfococcaceae</taxon>
        <taxon>Desulfococcus</taxon>
    </lineage>
</organism>